<dbReference type="GO" id="GO:0007155">
    <property type="term" value="P:cell adhesion"/>
    <property type="evidence" value="ECO:0007669"/>
    <property type="project" value="UniProtKB-KW"/>
</dbReference>
<dbReference type="InterPro" id="IPR003585">
    <property type="entry name" value="Neurexin-like"/>
</dbReference>
<feature type="transmembrane region" description="Helical" evidence="11">
    <location>
        <begin position="352"/>
        <end position="372"/>
    </location>
</feature>
<keyword evidence="3 11" id="KW-0812">Transmembrane</keyword>
<feature type="domain" description="Laminin G" evidence="12">
    <location>
        <begin position="30"/>
        <end position="230"/>
    </location>
</feature>
<evidence type="ECO:0000256" key="10">
    <source>
        <dbReference type="SAM" id="MobiDB-lite"/>
    </source>
</evidence>
<name>A0AAV2JEV5_KNICA</name>
<dbReference type="SUPFAM" id="SSF49899">
    <property type="entry name" value="Concanavalin A-like lectins/glucanases"/>
    <property type="match status" value="1"/>
</dbReference>
<dbReference type="Pfam" id="PF02210">
    <property type="entry name" value="Laminin_G_2"/>
    <property type="match status" value="1"/>
</dbReference>
<evidence type="ECO:0008006" key="16">
    <source>
        <dbReference type="Google" id="ProtNLM"/>
    </source>
</evidence>
<evidence type="ECO:0000256" key="4">
    <source>
        <dbReference type="ARBA" id="ARBA00022729"/>
    </source>
</evidence>
<evidence type="ECO:0000256" key="5">
    <source>
        <dbReference type="ARBA" id="ARBA00022889"/>
    </source>
</evidence>
<dbReference type="InterPro" id="IPR001791">
    <property type="entry name" value="Laminin_G"/>
</dbReference>
<dbReference type="PROSITE" id="PS50025">
    <property type="entry name" value="LAM_G_DOMAIN"/>
    <property type="match status" value="1"/>
</dbReference>
<dbReference type="AlphaFoldDB" id="A0AAV2JEV5"/>
<comment type="similarity">
    <text evidence="2">Belongs to the neurexin family.</text>
</comment>
<protein>
    <recommendedName>
        <fullName evidence="16">Neurexin</fullName>
    </recommendedName>
</protein>
<dbReference type="GO" id="GO:0001525">
    <property type="term" value="P:angiogenesis"/>
    <property type="evidence" value="ECO:0007669"/>
    <property type="project" value="UniProtKB-KW"/>
</dbReference>
<feature type="region of interest" description="Disordered" evidence="10">
    <location>
        <begin position="237"/>
        <end position="294"/>
    </location>
</feature>
<feature type="region of interest" description="Disordered" evidence="10">
    <location>
        <begin position="395"/>
        <end position="426"/>
    </location>
</feature>
<dbReference type="InterPro" id="IPR027789">
    <property type="entry name" value="Syndecan/Neurexin_dom"/>
</dbReference>
<dbReference type="Pfam" id="PF01034">
    <property type="entry name" value="Syndecan"/>
    <property type="match status" value="1"/>
</dbReference>
<evidence type="ECO:0000256" key="9">
    <source>
        <dbReference type="PROSITE-ProRule" id="PRU00076"/>
    </source>
</evidence>
<feature type="compositionally biased region" description="Low complexity" evidence="10">
    <location>
        <begin position="252"/>
        <end position="266"/>
    </location>
</feature>
<evidence type="ECO:0000256" key="11">
    <source>
        <dbReference type="SAM" id="Phobius"/>
    </source>
</evidence>
<comment type="subcellular location">
    <subcellularLocation>
        <location evidence="1">Membrane</location>
        <topology evidence="1">Single-pass type I membrane protein</topology>
    </subcellularLocation>
</comment>
<comment type="caution">
    <text evidence="9">Lacks conserved residue(s) required for the propagation of feature annotation.</text>
</comment>
<dbReference type="InterPro" id="IPR050372">
    <property type="entry name" value="Neurexin-related_CASP"/>
</dbReference>
<dbReference type="GO" id="GO:0016020">
    <property type="term" value="C:membrane"/>
    <property type="evidence" value="ECO:0007669"/>
    <property type="project" value="UniProtKB-SubCell"/>
</dbReference>
<dbReference type="Proteomes" id="UP001497482">
    <property type="component" value="Chromosome 12"/>
</dbReference>
<dbReference type="PROSITE" id="PS50026">
    <property type="entry name" value="EGF_3"/>
    <property type="match status" value="1"/>
</dbReference>
<dbReference type="SMART" id="SM00294">
    <property type="entry name" value="4.1m"/>
    <property type="match status" value="1"/>
</dbReference>
<keyword evidence="7 11" id="KW-0472">Membrane</keyword>
<dbReference type="Gene3D" id="2.10.25.10">
    <property type="entry name" value="Laminin"/>
    <property type="match status" value="1"/>
</dbReference>
<evidence type="ECO:0000256" key="6">
    <source>
        <dbReference type="ARBA" id="ARBA00022989"/>
    </source>
</evidence>
<keyword evidence="4" id="KW-0732">Signal</keyword>
<dbReference type="SMART" id="SM00282">
    <property type="entry name" value="LamG"/>
    <property type="match status" value="1"/>
</dbReference>
<proteinExistence type="inferred from homology"/>
<evidence type="ECO:0000256" key="1">
    <source>
        <dbReference type="ARBA" id="ARBA00004479"/>
    </source>
</evidence>
<dbReference type="FunFam" id="2.60.120.200:FF:000003">
    <property type="entry name" value="neurexin-1 isoform X1"/>
    <property type="match status" value="1"/>
</dbReference>
<evidence type="ECO:0000256" key="3">
    <source>
        <dbReference type="ARBA" id="ARBA00022692"/>
    </source>
</evidence>
<evidence type="ECO:0000259" key="13">
    <source>
        <dbReference type="PROSITE" id="PS50026"/>
    </source>
</evidence>
<feature type="compositionally biased region" description="Polar residues" evidence="10">
    <location>
        <begin position="238"/>
        <end position="251"/>
    </location>
</feature>
<dbReference type="InterPro" id="IPR000742">
    <property type="entry name" value="EGF"/>
</dbReference>
<organism evidence="14 15">
    <name type="scientific">Knipowitschia caucasica</name>
    <name type="common">Caucasian dwarf goby</name>
    <name type="synonym">Pomatoschistus caucasicus</name>
    <dbReference type="NCBI Taxonomy" id="637954"/>
    <lineage>
        <taxon>Eukaryota</taxon>
        <taxon>Metazoa</taxon>
        <taxon>Chordata</taxon>
        <taxon>Craniata</taxon>
        <taxon>Vertebrata</taxon>
        <taxon>Euteleostomi</taxon>
        <taxon>Actinopterygii</taxon>
        <taxon>Neopterygii</taxon>
        <taxon>Teleostei</taxon>
        <taxon>Neoteleostei</taxon>
        <taxon>Acanthomorphata</taxon>
        <taxon>Gobiaria</taxon>
        <taxon>Gobiiformes</taxon>
        <taxon>Gobioidei</taxon>
        <taxon>Gobiidae</taxon>
        <taxon>Gobiinae</taxon>
        <taxon>Knipowitschia</taxon>
    </lineage>
</organism>
<feature type="domain" description="EGF-like" evidence="13">
    <location>
        <begin position="1"/>
        <end position="26"/>
    </location>
</feature>
<keyword evidence="15" id="KW-1185">Reference proteome</keyword>
<keyword evidence="6 11" id="KW-1133">Transmembrane helix</keyword>
<accession>A0AAV2JEV5</accession>
<keyword evidence="8" id="KW-1015">Disulfide bond</keyword>
<dbReference type="Gene3D" id="2.60.120.200">
    <property type="match status" value="1"/>
</dbReference>
<evidence type="ECO:0000259" key="12">
    <source>
        <dbReference type="PROSITE" id="PS50025"/>
    </source>
</evidence>
<evidence type="ECO:0000256" key="7">
    <source>
        <dbReference type="ARBA" id="ARBA00023136"/>
    </source>
</evidence>
<evidence type="ECO:0000256" key="8">
    <source>
        <dbReference type="ARBA" id="ARBA00023157"/>
    </source>
</evidence>
<evidence type="ECO:0000313" key="15">
    <source>
        <dbReference type="Proteomes" id="UP001497482"/>
    </source>
</evidence>
<dbReference type="PANTHER" id="PTHR15036">
    <property type="entry name" value="PIKACHURIN-LIKE PROTEIN"/>
    <property type="match status" value="1"/>
</dbReference>
<dbReference type="EMBL" id="OZ035834">
    <property type="protein sequence ID" value="CAL1575155.1"/>
    <property type="molecule type" value="Genomic_DNA"/>
</dbReference>
<dbReference type="InterPro" id="IPR013320">
    <property type="entry name" value="ConA-like_dom_sf"/>
</dbReference>
<evidence type="ECO:0000313" key="14">
    <source>
        <dbReference type="EMBL" id="CAL1575155.1"/>
    </source>
</evidence>
<sequence length="426" mass="46682">MGICIQQWENYTCDCSMTSYTGTQCNDPGTTYIFGKGGGLITYNWPANERPSTRTDRLTVGFSTSLKEGILVRIDSAAGLGDYLMLHIQQGKIGVTFNVGTVDITVQESTIAVNDGKYHVVRFTRNGGNATLQVDNWAINEHFPTATSDSERYQMANKKIPFKYTRPVEEWLQEKGRQLTIFNTQATVSIGGSDRGRPFQGQLSGLYYNSLKVLGMAAEGNPHIRINGSVRLVGDVSSAGSGRSTATPPDGSSSFMETTTMMSTTTARKHRSSSTTQHTTDDMVSSAECSSDDEDLDECESSVADTSRPCIQTSGAVPLYTRLRCSLPTEPGVRQLPGPSEVVRESSSTTGMVIGIVAAAALCILILLYAMYKYRNRDEGSYQVDESRHYITNSAVQSNGNIMKDKQQSLKGSHKKQKNKDKEYYV</sequence>
<evidence type="ECO:0000256" key="2">
    <source>
        <dbReference type="ARBA" id="ARBA00010241"/>
    </source>
</evidence>
<keyword evidence="9" id="KW-0245">EGF-like domain</keyword>
<dbReference type="PANTHER" id="PTHR15036:SF57">
    <property type="entry name" value="NEUREXIN-3"/>
    <property type="match status" value="1"/>
</dbReference>
<keyword evidence="5" id="KW-0130">Cell adhesion</keyword>
<reference evidence="14 15" key="1">
    <citation type="submission" date="2024-04" db="EMBL/GenBank/DDBJ databases">
        <authorList>
            <person name="Waldvogel A.-M."/>
            <person name="Schoenle A."/>
        </authorList>
    </citation>
    <scope>NUCLEOTIDE SEQUENCE [LARGE SCALE GENOMIC DNA]</scope>
</reference>
<gene>
    <name evidence="14" type="ORF">KC01_LOCUS6776</name>
</gene>
<dbReference type="CDD" id="cd00110">
    <property type="entry name" value="LamG"/>
    <property type="match status" value="1"/>
</dbReference>